<reference evidence="3" key="1">
    <citation type="submission" date="2023-10" db="EMBL/GenBank/DDBJ databases">
        <authorList>
            <person name="Chen Y."/>
            <person name="Shah S."/>
            <person name="Dougan E. K."/>
            <person name="Thang M."/>
            <person name="Chan C."/>
        </authorList>
    </citation>
    <scope>NUCLEOTIDE SEQUENCE [LARGE SCALE GENOMIC DNA]</scope>
</reference>
<name>A0ABN9PLU1_9DINO</name>
<protein>
    <recommendedName>
        <fullName evidence="2">CRAL-TRIO domain-containing protein</fullName>
    </recommendedName>
</protein>
<dbReference type="InterPro" id="IPR001251">
    <property type="entry name" value="CRAL-TRIO_dom"/>
</dbReference>
<sequence length="360" mass="38987">MDAGLTSTEPFPEAAAQSLLALGSAFPDAPQAEVRRFALARPHVPTDAVCMYEDYVRWRASEGRSEVLAQAWASLPAYVFSGVTEQGPALDGTGVLFMELARYDVQAQPASVYVQGVCHLLDQALPPDAQGQITVVIDTRAGPGWPNPNPLQVKPFLQEITQILTQRYPERCRRIIVYPVPWVAGFLVKMAKRLMDPKTSGKLHVITGEGDGCPSAALRLLLSANSFPLHSWSRHVGLVPSDAPQSLDCKGCADEVETSDVSGDQDEMFFSASEDEESSEDDESPGHPDQHIHLTSTEGSGTLLASTFGETASGLQECSRTHRAAMGFLIISCLRQAPPSRVTLPVSRLGTAVLRMMRMV</sequence>
<keyword evidence="4" id="KW-1185">Reference proteome</keyword>
<dbReference type="PANTHER" id="PTHR46277">
    <property type="entry name" value="OS03G0850700 PROTEIN"/>
    <property type="match status" value="1"/>
</dbReference>
<evidence type="ECO:0000313" key="3">
    <source>
        <dbReference type="EMBL" id="CAK0792503.1"/>
    </source>
</evidence>
<gene>
    <name evidence="3" type="ORF">PCOR1329_LOCUS3067</name>
</gene>
<evidence type="ECO:0000256" key="1">
    <source>
        <dbReference type="SAM" id="MobiDB-lite"/>
    </source>
</evidence>
<evidence type="ECO:0000313" key="4">
    <source>
        <dbReference type="Proteomes" id="UP001189429"/>
    </source>
</evidence>
<proteinExistence type="predicted"/>
<dbReference type="PROSITE" id="PS50191">
    <property type="entry name" value="CRAL_TRIO"/>
    <property type="match status" value="1"/>
</dbReference>
<feature type="domain" description="CRAL-TRIO" evidence="2">
    <location>
        <begin position="71"/>
        <end position="228"/>
    </location>
</feature>
<dbReference type="Pfam" id="PF00650">
    <property type="entry name" value="CRAL_TRIO"/>
    <property type="match status" value="1"/>
</dbReference>
<evidence type="ECO:0000259" key="2">
    <source>
        <dbReference type="PROSITE" id="PS50191"/>
    </source>
</evidence>
<dbReference type="EMBL" id="CAUYUJ010000780">
    <property type="protein sequence ID" value="CAK0792503.1"/>
    <property type="molecule type" value="Genomic_DNA"/>
</dbReference>
<dbReference type="Proteomes" id="UP001189429">
    <property type="component" value="Unassembled WGS sequence"/>
</dbReference>
<accession>A0ABN9PLU1</accession>
<dbReference type="PANTHER" id="PTHR46277:SF3">
    <property type="entry name" value="BINDING PROTEIN, PUTATIVE-RELATED"/>
    <property type="match status" value="1"/>
</dbReference>
<organism evidence="3 4">
    <name type="scientific">Prorocentrum cordatum</name>
    <dbReference type="NCBI Taxonomy" id="2364126"/>
    <lineage>
        <taxon>Eukaryota</taxon>
        <taxon>Sar</taxon>
        <taxon>Alveolata</taxon>
        <taxon>Dinophyceae</taxon>
        <taxon>Prorocentrales</taxon>
        <taxon>Prorocentraceae</taxon>
        <taxon>Prorocentrum</taxon>
    </lineage>
</organism>
<dbReference type="InterPro" id="IPR036865">
    <property type="entry name" value="CRAL-TRIO_dom_sf"/>
</dbReference>
<dbReference type="CDD" id="cd00170">
    <property type="entry name" value="SEC14"/>
    <property type="match status" value="1"/>
</dbReference>
<dbReference type="SUPFAM" id="SSF52087">
    <property type="entry name" value="CRAL/TRIO domain"/>
    <property type="match status" value="1"/>
</dbReference>
<dbReference type="Gene3D" id="3.40.525.10">
    <property type="entry name" value="CRAL-TRIO lipid binding domain"/>
    <property type="match status" value="1"/>
</dbReference>
<feature type="region of interest" description="Disordered" evidence="1">
    <location>
        <begin position="271"/>
        <end position="295"/>
    </location>
</feature>
<comment type="caution">
    <text evidence="3">The sequence shown here is derived from an EMBL/GenBank/DDBJ whole genome shotgun (WGS) entry which is preliminary data.</text>
</comment>
<feature type="compositionally biased region" description="Acidic residues" evidence="1">
    <location>
        <begin position="271"/>
        <end position="283"/>
    </location>
</feature>